<evidence type="ECO:0000313" key="2">
    <source>
        <dbReference type="Proteomes" id="UP000734854"/>
    </source>
</evidence>
<organism evidence="1 2">
    <name type="scientific">Zingiber officinale</name>
    <name type="common">Ginger</name>
    <name type="synonym">Amomum zingiber</name>
    <dbReference type="NCBI Taxonomy" id="94328"/>
    <lineage>
        <taxon>Eukaryota</taxon>
        <taxon>Viridiplantae</taxon>
        <taxon>Streptophyta</taxon>
        <taxon>Embryophyta</taxon>
        <taxon>Tracheophyta</taxon>
        <taxon>Spermatophyta</taxon>
        <taxon>Magnoliopsida</taxon>
        <taxon>Liliopsida</taxon>
        <taxon>Zingiberales</taxon>
        <taxon>Zingiberaceae</taxon>
        <taxon>Zingiber</taxon>
    </lineage>
</organism>
<gene>
    <name evidence="1" type="ORF">ZIOFF_071509</name>
</gene>
<dbReference type="EMBL" id="JACMSC010000021">
    <property type="protein sequence ID" value="KAG6470436.1"/>
    <property type="molecule type" value="Genomic_DNA"/>
</dbReference>
<comment type="caution">
    <text evidence="1">The sequence shown here is derived from an EMBL/GenBank/DDBJ whole genome shotgun (WGS) entry which is preliminary data.</text>
</comment>
<name>A0A8J5CUR3_ZINOF</name>
<evidence type="ECO:0000313" key="1">
    <source>
        <dbReference type="EMBL" id="KAG6470436.1"/>
    </source>
</evidence>
<sequence length="84" mass="8908">MVVLLSELQPMPGHPHRQIADSLSPRRAPDAAIVIPLRPRAGGSGVVPADWSSSVRLFHHRGSSSALMVAGDVSVCNMIRDCIG</sequence>
<dbReference type="AlphaFoldDB" id="A0A8J5CUR3"/>
<reference evidence="1 2" key="1">
    <citation type="submission" date="2020-08" db="EMBL/GenBank/DDBJ databases">
        <title>Plant Genome Project.</title>
        <authorList>
            <person name="Zhang R.-G."/>
        </authorList>
    </citation>
    <scope>NUCLEOTIDE SEQUENCE [LARGE SCALE GENOMIC DNA]</scope>
    <source>
        <tissue evidence="1">Rhizome</tissue>
    </source>
</reference>
<keyword evidence="2" id="KW-1185">Reference proteome</keyword>
<dbReference type="Proteomes" id="UP000734854">
    <property type="component" value="Unassembled WGS sequence"/>
</dbReference>
<accession>A0A8J5CUR3</accession>
<protein>
    <submittedName>
        <fullName evidence="1">Uncharacterized protein</fullName>
    </submittedName>
</protein>
<proteinExistence type="predicted"/>